<dbReference type="GO" id="GO:0042802">
    <property type="term" value="F:identical protein binding"/>
    <property type="evidence" value="ECO:0007669"/>
    <property type="project" value="TreeGrafter"/>
</dbReference>
<dbReference type="InterPro" id="IPR017456">
    <property type="entry name" value="CTP_synthase_N"/>
</dbReference>
<feature type="binding site" evidence="12">
    <location>
        <position position="80"/>
    </location>
    <ligand>
        <name>ATP</name>
        <dbReference type="ChEBI" id="CHEBI:30616"/>
    </ligand>
</feature>
<feature type="binding site" evidence="12">
    <location>
        <position position="362"/>
    </location>
    <ligand>
        <name>L-glutamine</name>
        <dbReference type="ChEBI" id="CHEBI:58359"/>
    </ligand>
</feature>
<dbReference type="Gene3D" id="3.40.50.300">
    <property type="entry name" value="P-loop containing nucleotide triphosphate hydrolases"/>
    <property type="match status" value="1"/>
</dbReference>
<feature type="binding site" evidence="12">
    <location>
        <position position="249"/>
    </location>
    <ligand>
        <name>ATP</name>
        <dbReference type="ChEBI" id="CHEBI:30616"/>
    </ligand>
</feature>
<feature type="domain" description="CTP synthase N-terminal" evidence="15">
    <location>
        <begin position="12"/>
        <end position="274"/>
    </location>
</feature>
<dbReference type="GO" id="GO:0044210">
    <property type="term" value="P:'de novo' CTP biosynthetic process"/>
    <property type="evidence" value="ECO:0007669"/>
    <property type="project" value="UniProtKB-UniRule"/>
</dbReference>
<keyword evidence="4 12" id="KW-0479">Metal-binding</keyword>
<dbReference type="PANTHER" id="PTHR11550:SF0">
    <property type="entry name" value="CTP SYNTHASE-RELATED"/>
    <property type="match status" value="1"/>
</dbReference>
<sequence length="551" mass="60851">MTQYMTPGITTRYVFITGGVVSSLGKGLASAALAALLQARGYRVRLRKLDPYLNVDPGTMSPTQHGEVFVTDDGAETDLDLGHYERFTGLPASRADNITTGKIYQDIITKERRGDYLGATIQVIPHVTNAIKTFVLDGNEGYDFVLVEIGGTVGDIEGLPFFEAIRQLGQEQPRGTCLFIHLTLLPFIPSAGELKTKPTQHSVKELRSIGIQPDILLCRCDRPIPNDERRKLALFCNVRETAVIDALDVPSIYDVPLSYRGAGLDREVLEHFGLDAECEPSLERWRTISHRVRNPEGEVTIAIVGKYTGLKDAYKSLTEALTHGGIANNVRVHLEWIEAEVFEREDPAPFLEGLHGILVPGGFGQRGAEGKIRAARYARERKIPYFGICFGMQMAVIEAARALAGITEANSTEFGATTEPVVGLLTEWMKGEALERRAAEGDLGGTMRLGAYKATLGPETRIAKIYGTTEISERHRHRYEVNMAYRERLEAKGLRFSGLSPDGLLPETVEHAGHPWFVGVQFHPELKSRPFEPHPLFSSFVAAAVEQSRLV</sequence>
<name>A0A512ITF4_9HYPH</name>
<feature type="binding site" evidence="12">
    <location>
        <position position="80"/>
    </location>
    <ligand>
        <name>Mg(2+)</name>
        <dbReference type="ChEBI" id="CHEBI:18420"/>
    </ligand>
</feature>
<gene>
    <name evidence="12 16" type="primary">pyrG</name>
    <name evidence="16" type="ORF">MHA02_33740</name>
</gene>
<keyword evidence="5 12" id="KW-0547">Nucleotide-binding</keyword>
<dbReference type="GO" id="GO:0046872">
    <property type="term" value="F:metal ion binding"/>
    <property type="evidence" value="ECO:0007669"/>
    <property type="project" value="UniProtKB-KW"/>
</dbReference>
<evidence type="ECO:0000313" key="16">
    <source>
        <dbReference type="EMBL" id="GEP00987.1"/>
    </source>
</evidence>
<keyword evidence="6 12" id="KW-0067">ATP-binding</keyword>
<evidence type="ECO:0000259" key="14">
    <source>
        <dbReference type="Pfam" id="PF00117"/>
    </source>
</evidence>
<dbReference type="Pfam" id="PF00117">
    <property type="entry name" value="GATase"/>
    <property type="match status" value="1"/>
</dbReference>
<dbReference type="InterPro" id="IPR027417">
    <property type="entry name" value="P-loop_NTPase"/>
</dbReference>
<evidence type="ECO:0000256" key="7">
    <source>
        <dbReference type="ARBA" id="ARBA00022842"/>
    </source>
</evidence>
<feature type="active site" evidence="12">
    <location>
        <position position="525"/>
    </location>
</feature>
<dbReference type="NCBIfam" id="NF003792">
    <property type="entry name" value="PRK05380.1"/>
    <property type="match status" value="1"/>
</dbReference>
<reference evidence="16 17" key="1">
    <citation type="submission" date="2019-07" db="EMBL/GenBank/DDBJ databases">
        <title>Whole genome shotgun sequence of Methylobacterium haplocladii NBRC 107714.</title>
        <authorList>
            <person name="Hosoyama A."/>
            <person name="Uohara A."/>
            <person name="Ohji S."/>
            <person name="Ichikawa N."/>
        </authorList>
    </citation>
    <scope>NUCLEOTIDE SEQUENCE [LARGE SCALE GENOMIC DNA]</scope>
    <source>
        <strain evidence="16 17">NBRC 107714</strain>
    </source>
</reference>
<keyword evidence="13" id="KW-0812">Transmembrane</keyword>
<comment type="catalytic activity">
    <reaction evidence="12">
        <text>UTP + NH4(+) + ATP = CTP + ADP + phosphate + 2 H(+)</text>
        <dbReference type="Rhea" id="RHEA:16597"/>
        <dbReference type="ChEBI" id="CHEBI:15378"/>
        <dbReference type="ChEBI" id="CHEBI:28938"/>
        <dbReference type="ChEBI" id="CHEBI:30616"/>
        <dbReference type="ChEBI" id="CHEBI:37563"/>
        <dbReference type="ChEBI" id="CHEBI:43474"/>
        <dbReference type="ChEBI" id="CHEBI:46398"/>
        <dbReference type="ChEBI" id="CHEBI:456216"/>
    </reaction>
</comment>
<evidence type="ECO:0000256" key="1">
    <source>
        <dbReference type="ARBA" id="ARBA00005171"/>
    </source>
</evidence>
<dbReference type="Gene3D" id="3.40.50.880">
    <property type="match status" value="1"/>
</dbReference>
<dbReference type="SUPFAM" id="SSF52540">
    <property type="entry name" value="P-loop containing nucleoside triphosphate hydrolases"/>
    <property type="match status" value="1"/>
</dbReference>
<evidence type="ECO:0000256" key="11">
    <source>
        <dbReference type="ARBA" id="ARBA00059148"/>
    </source>
</evidence>
<proteinExistence type="inferred from homology"/>
<dbReference type="NCBIfam" id="TIGR00337">
    <property type="entry name" value="PyrG"/>
    <property type="match status" value="1"/>
</dbReference>
<feature type="binding site" evidence="12">
    <location>
        <begin position="390"/>
        <end position="393"/>
    </location>
    <ligand>
        <name>L-glutamine</name>
        <dbReference type="ChEBI" id="CHEBI:58359"/>
    </ligand>
</feature>
<comment type="catalytic activity">
    <reaction evidence="10 12">
        <text>UTP + L-glutamine + ATP + H2O = CTP + L-glutamate + ADP + phosphate + 2 H(+)</text>
        <dbReference type="Rhea" id="RHEA:26426"/>
        <dbReference type="ChEBI" id="CHEBI:15377"/>
        <dbReference type="ChEBI" id="CHEBI:15378"/>
        <dbReference type="ChEBI" id="CHEBI:29985"/>
        <dbReference type="ChEBI" id="CHEBI:30616"/>
        <dbReference type="ChEBI" id="CHEBI:37563"/>
        <dbReference type="ChEBI" id="CHEBI:43474"/>
        <dbReference type="ChEBI" id="CHEBI:46398"/>
        <dbReference type="ChEBI" id="CHEBI:58359"/>
        <dbReference type="ChEBI" id="CHEBI:456216"/>
        <dbReference type="EC" id="6.3.4.2"/>
    </reaction>
</comment>
<comment type="pathway">
    <text evidence="1 12">Pyrimidine metabolism; CTP biosynthesis via de novo pathway; CTP from UDP: step 2/2.</text>
</comment>
<feature type="binding site" evidence="12">
    <location>
        <position position="478"/>
    </location>
    <ligand>
        <name>L-glutamine</name>
        <dbReference type="ChEBI" id="CHEBI:58359"/>
    </ligand>
</feature>
<feature type="binding site" evidence="12">
    <location>
        <position position="231"/>
    </location>
    <ligand>
        <name>CTP</name>
        <dbReference type="ChEBI" id="CHEBI:37563"/>
        <note>allosteric inhibitor</note>
    </ligand>
</feature>
<comment type="subunit">
    <text evidence="12">Homotetramer.</text>
</comment>
<feature type="transmembrane region" description="Helical" evidence="13">
    <location>
        <begin position="12"/>
        <end position="37"/>
    </location>
</feature>
<keyword evidence="13" id="KW-0472">Membrane</keyword>
<dbReference type="PANTHER" id="PTHR11550">
    <property type="entry name" value="CTP SYNTHASE"/>
    <property type="match status" value="1"/>
</dbReference>
<keyword evidence="17" id="KW-1185">Reference proteome</keyword>
<dbReference type="GO" id="GO:0019856">
    <property type="term" value="P:pyrimidine nucleobase biosynthetic process"/>
    <property type="evidence" value="ECO:0007669"/>
    <property type="project" value="TreeGrafter"/>
</dbReference>
<feature type="binding site" evidence="12">
    <location>
        <position position="148"/>
    </location>
    <ligand>
        <name>Mg(2+)</name>
        <dbReference type="ChEBI" id="CHEBI:18420"/>
    </ligand>
</feature>
<feature type="binding site" evidence="12">
    <location>
        <begin position="23"/>
        <end position="28"/>
    </location>
    <ligand>
        <name>ATP</name>
        <dbReference type="ChEBI" id="CHEBI:30616"/>
    </ligand>
</feature>
<organism evidence="16 17">
    <name type="scientific">Methylobacterium haplocladii</name>
    <dbReference type="NCBI Taxonomy" id="1176176"/>
    <lineage>
        <taxon>Bacteria</taxon>
        <taxon>Pseudomonadati</taxon>
        <taxon>Pseudomonadota</taxon>
        <taxon>Alphaproteobacteria</taxon>
        <taxon>Hyphomicrobiales</taxon>
        <taxon>Methylobacteriaceae</taxon>
        <taxon>Methylobacterium</taxon>
    </lineage>
</organism>
<dbReference type="PROSITE" id="PS51273">
    <property type="entry name" value="GATASE_TYPE_1"/>
    <property type="match status" value="1"/>
</dbReference>
<comment type="miscellaneous">
    <text evidence="12">CTPSs have evolved a hybrid strategy for distinguishing between UTP and CTP. The overlapping regions of the product feedback inhibitory and substrate sites recognize a common feature in both compounds, the triphosphate moiety. To differentiate isosteric substrate and product pyrimidine rings, an additional pocket far from the expected kinase/ligase catalytic site, specifically recognizes the cytosine and ribose portions of the product inhibitor.</text>
</comment>
<dbReference type="EC" id="6.3.4.2" evidence="12"/>
<keyword evidence="3 12" id="KW-0436">Ligase</keyword>
<dbReference type="Proteomes" id="UP000321258">
    <property type="component" value="Unassembled WGS sequence"/>
</dbReference>
<protein>
    <recommendedName>
        <fullName evidence="12">CTP synthase</fullName>
        <ecNumber evidence="12">6.3.4.2</ecNumber>
    </recommendedName>
    <alternativeName>
        <fullName evidence="12">Cytidine 5'-triphosphate synthase</fullName>
    </alternativeName>
    <alternativeName>
        <fullName evidence="12">Cytidine triphosphate synthetase</fullName>
        <shortName evidence="12">CTP synthetase</shortName>
        <shortName evidence="12">CTPS</shortName>
    </alternativeName>
    <alternativeName>
        <fullName evidence="12">UTP--ammonia ligase</fullName>
    </alternativeName>
</protein>
<dbReference type="InterPro" id="IPR017926">
    <property type="entry name" value="GATASE"/>
</dbReference>
<feature type="domain" description="Glutamine amidotransferase" evidence="14">
    <location>
        <begin position="310"/>
        <end position="542"/>
    </location>
</feature>
<evidence type="ECO:0000256" key="3">
    <source>
        <dbReference type="ARBA" id="ARBA00022598"/>
    </source>
</evidence>
<feature type="binding site" evidence="12">
    <location>
        <begin position="155"/>
        <end position="157"/>
    </location>
    <ligand>
        <name>CTP</name>
        <dbReference type="ChEBI" id="CHEBI:37563"/>
        <note>allosteric inhibitor</note>
    </ligand>
</feature>
<keyword evidence="13" id="KW-1133">Transmembrane helix</keyword>
<feature type="binding site" evidence="12">
    <location>
        <position position="22"/>
    </location>
    <ligand>
        <name>UTP</name>
        <dbReference type="ChEBI" id="CHEBI:46398"/>
    </ligand>
</feature>
<dbReference type="GO" id="GO:0003883">
    <property type="term" value="F:CTP synthase activity"/>
    <property type="evidence" value="ECO:0007669"/>
    <property type="project" value="UniProtKB-UniRule"/>
</dbReference>
<evidence type="ECO:0000256" key="8">
    <source>
        <dbReference type="ARBA" id="ARBA00022962"/>
    </source>
</evidence>
<dbReference type="GO" id="GO:0097268">
    <property type="term" value="C:cytoophidium"/>
    <property type="evidence" value="ECO:0007669"/>
    <property type="project" value="UniProtKB-ARBA"/>
</dbReference>
<comment type="caution">
    <text evidence="12">Lacks conserved residue(s) required for the propagation of feature annotation.</text>
</comment>
<accession>A0A512ITF4</accession>
<dbReference type="GO" id="GO:0005829">
    <property type="term" value="C:cytosol"/>
    <property type="evidence" value="ECO:0007669"/>
    <property type="project" value="TreeGrafter"/>
</dbReference>
<dbReference type="UniPathway" id="UPA00159">
    <property type="reaction ID" value="UER00277"/>
</dbReference>
<dbReference type="SUPFAM" id="SSF52317">
    <property type="entry name" value="Class I glutamine amidotransferase-like"/>
    <property type="match status" value="1"/>
</dbReference>
<dbReference type="CDD" id="cd03113">
    <property type="entry name" value="CTPS_N"/>
    <property type="match status" value="1"/>
</dbReference>
<evidence type="ECO:0000256" key="12">
    <source>
        <dbReference type="HAMAP-Rule" id="MF_01227"/>
    </source>
</evidence>
<comment type="activity regulation">
    <text evidence="12">Allosterically activated by GTP, when glutamine is the substrate; GTP has no effect on the reaction when ammonia is the substrate. The allosteric effector GTP functions by stabilizing the protein conformation that binds the tetrahedral intermediate(s) formed during glutamine hydrolysis. Inhibited by the product CTP, via allosteric rather than competitive inhibition.</text>
</comment>
<comment type="function">
    <text evidence="11 12">Catalyzes the ATP-dependent amination of UTP to CTP with either L-glutamine or ammonia as the source of nitrogen. Regulates intracellular CTP levels through interactions with the four ribonucleotide triphosphates.</text>
</comment>
<keyword evidence="9 12" id="KW-0665">Pyrimidine biosynthesis</keyword>
<evidence type="ECO:0000256" key="9">
    <source>
        <dbReference type="ARBA" id="ARBA00022975"/>
    </source>
</evidence>
<comment type="catalytic activity">
    <reaction evidence="12">
        <text>L-glutamine + H2O = L-glutamate + NH4(+)</text>
        <dbReference type="Rhea" id="RHEA:15889"/>
        <dbReference type="ChEBI" id="CHEBI:15377"/>
        <dbReference type="ChEBI" id="CHEBI:28938"/>
        <dbReference type="ChEBI" id="CHEBI:29985"/>
        <dbReference type="ChEBI" id="CHEBI:58359"/>
    </reaction>
</comment>
<dbReference type="InterPro" id="IPR029062">
    <property type="entry name" value="Class_I_gatase-like"/>
</dbReference>
<evidence type="ECO:0000256" key="2">
    <source>
        <dbReference type="ARBA" id="ARBA00007533"/>
    </source>
</evidence>
<comment type="caution">
    <text evidence="16">The sequence shown here is derived from an EMBL/GenBank/DDBJ whole genome shotgun (WGS) entry which is preliminary data.</text>
</comment>
<feature type="binding site" evidence="12">
    <location>
        <position position="22"/>
    </location>
    <ligand>
        <name>CTP</name>
        <dbReference type="ChEBI" id="CHEBI:37563"/>
        <note>allosteric inhibitor</note>
    </ligand>
</feature>
<dbReference type="EMBL" id="BJZT01000037">
    <property type="protein sequence ID" value="GEP00987.1"/>
    <property type="molecule type" value="Genomic_DNA"/>
</dbReference>
<feature type="binding site" evidence="12">
    <location>
        <begin position="195"/>
        <end position="200"/>
    </location>
    <ligand>
        <name>UTP</name>
        <dbReference type="ChEBI" id="CHEBI:46398"/>
    </ligand>
</feature>
<dbReference type="CDD" id="cd01746">
    <property type="entry name" value="GATase1_CTP_Synthase"/>
    <property type="match status" value="1"/>
</dbReference>
<dbReference type="Pfam" id="PF06418">
    <property type="entry name" value="CTP_synth_N"/>
    <property type="match status" value="1"/>
</dbReference>
<dbReference type="HAMAP" id="MF_01227">
    <property type="entry name" value="PyrG"/>
    <property type="match status" value="1"/>
</dbReference>
<evidence type="ECO:0000256" key="4">
    <source>
        <dbReference type="ARBA" id="ARBA00022723"/>
    </source>
</evidence>
<dbReference type="AlphaFoldDB" id="A0A512ITF4"/>
<dbReference type="FunFam" id="3.40.50.300:FF:000009">
    <property type="entry name" value="CTP synthase"/>
    <property type="match status" value="1"/>
</dbReference>
<feature type="binding site" evidence="12">
    <location>
        <position position="413"/>
    </location>
    <ligand>
        <name>L-glutamine</name>
        <dbReference type="ChEBI" id="CHEBI:58359"/>
    </ligand>
</feature>
<evidence type="ECO:0000259" key="15">
    <source>
        <dbReference type="Pfam" id="PF06418"/>
    </source>
</evidence>
<comment type="similarity">
    <text evidence="2 12">Belongs to the CTP synthase family.</text>
</comment>
<feature type="active site" evidence="12">
    <location>
        <position position="523"/>
    </location>
</feature>
<feature type="region of interest" description="Amidoligase domain" evidence="12">
    <location>
        <begin position="1"/>
        <end position="274"/>
    </location>
</feature>
<dbReference type="FunFam" id="3.40.50.880:FF:000002">
    <property type="entry name" value="CTP synthase"/>
    <property type="match status" value="1"/>
</dbReference>
<dbReference type="InterPro" id="IPR033828">
    <property type="entry name" value="GATase1_CTP_Synthase"/>
</dbReference>
<dbReference type="InterPro" id="IPR004468">
    <property type="entry name" value="CTP_synthase"/>
</dbReference>
<dbReference type="GO" id="GO:0004359">
    <property type="term" value="F:glutaminase activity"/>
    <property type="evidence" value="ECO:0007669"/>
    <property type="project" value="RHEA"/>
</dbReference>
<evidence type="ECO:0000256" key="10">
    <source>
        <dbReference type="ARBA" id="ARBA00047781"/>
    </source>
</evidence>
<evidence type="ECO:0000256" key="6">
    <source>
        <dbReference type="ARBA" id="ARBA00022840"/>
    </source>
</evidence>
<keyword evidence="7 12" id="KW-0460">Magnesium</keyword>
<dbReference type="GO" id="GO:0005524">
    <property type="term" value="F:ATP binding"/>
    <property type="evidence" value="ECO:0007669"/>
    <property type="project" value="UniProtKB-KW"/>
</dbReference>
<feature type="binding site" evidence="12">
    <location>
        <begin position="195"/>
        <end position="200"/>
    </location>
    <ligand>
        <name>CTP</name>
        <dbReference type="ChEBI" id="CHEBI:37563"/>
        <note>allosteric inhibitor</note>
    </ligand>
</feature>
<feature type="binding site" evidence="12">
    <location>
        <position position="231"/>
    </location>
    <ligand>
        <name>UTP</name>
        <dbReference type="ChEBI" id="CHEBI:46398"/>
    </ligand>
</feature>
<evidence type="ECO:0000256" key="5">
    <source>
        <dbReference type="ARBA" id="ARBA00022741"/>
    </source>
</evidence>
<evidence type="ECO:0000256" key="13">
    <source>
        <dbReference type="SAM" id="Phobius"/>
    </source>
</evidence>
<evidence type="ECO:0000313" key="17">
    <source>
        <dbReference type="Proteomes" id="UP000321258"/>
    </source>
</evidence>
<keyword evidence="8 12" id="KW-0315">Glutamine amidotransferase</keyword>
<feature type="active site" description="Nucleophile; for glutamine hydrolysis" evidence="12">
    <location>
        <position position="389"/>
    </location>
</feature>